<reference evidence="1 2" key="1">
    <citation type="submission" date="2014-04" db="EMBL/GenBank/DDBJ databases">
        <authorList>
            <consortium name="DOE Joint Genome Institute"/>
            <person name="Kuo A."/>
            <person name="Zuccaro A."/>
            <person name="Kohler A."/>
            <person name="Nagy L.G."/>
            <person name="Floudas D."/>
            <person name="Copeland A."/>
            <person name="Barry K.W."/>
            <person name="Cichocki N."/>
            <person name="Veneault-Fourrey C."/>
            <person name="LaButti K."/>
            <person name="Lindquist E.A."/>
            <person name="Lipzen A."/>
            <person name="Lundell T."/>
            <person name="Morin E."/>
            <person name="Murat C."/>
            <person name="Sun H."/>
            <person name="Tunlid A."/>
            <person name="Henrissat B."/>
            <person name="Grigoriev I.V."/>
            <person name="Hibbett D.S."/>
            <person name="Martin F."/>
            <person name="Nordberg H.P."/>
            <person name="Cantor M.N."/>
            <person name="Hua S.X."/>
        </authorList>
    </citation>
    <scope>NUCLEOTIDE SEQUENCE [LARGE SCALE GENOMIC DNA]</scope>
    <source>
        <strain evidence="1 2">MAFF 305830</strain>
    </source>
</reference>
<dbReference type="OrthoDB" id="3325508at2759"/>
<dbReference type="Proteomes" id="UP000054097">
    <property type="component" value="Unassembled WGS sequence"/>
</dbReference>
<protein>
    <submittedName>
        <fullName evidence="1">Uncharacterized protein</fullName>
    </submittedName>
</protein>
<dbReference type="EMBL" id="KN824335">
    <property type="protein sequence ID" value="KIM23558.1"/>
    <property type="molecule type" value="Genomic_DNA"/>
</dbReference>
<accession>A0A0C2WAX0</accession>
<proteinExistence type="predicted"/>
<sequence length="69" mass="7895">MWSATERTWKLIVLDPSRASLPPVGDIILWEAERRSWRLTWSVEAMGNSGLKLPSAVWSAKQEAWILES</sequence>
<organism evidence="1 2">
    <name type="scientific">Serendipita vermifera MAFF 305830</name>
    <dbReference type="NCBI Taxonomy" id="933852"/>
    <lineage>
        <taxon>Eukaryota</taxon>
        <taxon>Fungi</taxon>
        <taxon>Dikarya</taxon>
        <taxon>Basidiomycota</taxon>
        <taxon>Agaricomycotina</taxon>
        <taxon>Agaricomycetes</taxon>
        <taxon>Sebacinales</taxon>
        <taxon>Serendipitaceae</taxon>
        <taxon>Serendipita</taxon>
    </lineage>
</organism>
<keyword evidence="2" id="KW-1185">Reference proteome</keyword>
<dbReference type="HOGENOM" id="CLU_2777523_0_0_1"/>
<reference evidence="2" key="2">
    <citation type="submission" date="2015-01" db="EMBL/GenBank/DDBJ databases">
        <title>Evolutionary Origins and Diversification of the Mycorrhizal Mutualists.</title>
        <authorList>
            <consortium name="DOE Joint Genome Institute"/>
            <consortium name="Mycorrhizal Genomics Consortium"/>
            <person name="Kohler A."/>
            <person name="Kuo A."/>
            <person name="Nagy L.G."/>
            <person name="Floudas D."/>
            <person name="Copeland A."/>
            <person name="Barry K.W."/>
            <person name="Cichocki N."/>
            <person name="Veneault-Fourrey C."/>
            <person name="LaButti K."/>
            <person name="Lindquist E.A."/>
            <person name="Lipzen A."/>
            <person name="Lundell T."/>
            <person name="Morin E."/>
            <person name="Murat C."/>
            <person name="Riley R."/>
            <person name="Ohm R."/>
            <person name="Sun H."/>
            <person name="Tunlid A."/>
            <person name="Henrissat B."/>
            <person name="Grigoriev I.V."/>
            <person name="Hibbett D.S."/>
            <person name="Martin F."/>
        </authorList>
    </citation>
    <scope>NUCLEOTIDE SEQUENCE [LARGE SCALE GENOMIC DNA]</scope>
    <source>
        <strain evidence="2">MAFF 305830</strain>
    </source>
</reference>
<evidence type="ECO:0000313" key="1">
    <source>
        <dbReference type="EMBL" id="KIM23558.1"/>
    </source>
</evidence>
<gene>
    <name evidence="1" type="ORF">M408DRAFT_253307</name>
</gene>
<name>A0A0C2WAX0_SERVB</name>
<dbReference type="AlphaFoldDB" id="A0A0C2WAX0"/>
<evidence type="ECO:0000313" key="2">
    <source>
        <dbReference type="Proteomes" id="UP000054097"/>
    </source>
</evidence>